<evidence type="ECO:0000313" key="3">
    <source>
        <dbReference type="EMBL" id="RDI45883.1"/>
    </source>
</evidence>
<dbReference type="Pfam" id="PF00296">
    <property type="entry name" value="Bac_luciferase"/>
    <property type="match status" value="1"/>
</dbReference>
<dbReference type="NCBIfam" id="TIGR03558">
    <property type="entry name" value="oxido_grp_1"/>
    <property type="match status" value="1"/>
</dbReference>
<gene>
    <name evidence="3" type="ORF">DFR59_102518</name>
</gene>
<protein>
    <submittedName>
        <fullName evidence="3">Luciferase family oxidoreductase group 1</fullName>
    </submittedName>
</protein>
<dbReference type="GO" id="GO:0016705">
    <property type="term" value="F:oxidoreductase activity, acting on paired donors, with incorporation or reduction of molecular oxygen"/>
    <property type="evidence" value="ECO:0007669"/>
    <property type="project" value="InterPro"/>
</dbReference>
<dbReference type="CDD" id="cd00347">
    <property type="entry name" value="Flavin_utilizing_monoxygenases"/>
    <property type="match status" value="2"/>
</dbReference>
<dbReference type="AlphaFoldDB" id="A0A370GVD9"/>
<dbReference type="InterPro" id="IPR036661">
    <property type="entry name" value="Luciferase-like_sf"/>
</dbReference>
<proteinExistence type="predicted"/>
<dbReference type="SUPFAM" id="SSF51679">
    <property type="entry name" value="Bacterial luciferase-like"/>
    <property type="match status" value="1"/>
</dbReference>
<evidence type="ECO:0000256" key="1">
    <source>
        <dbReference type="ARBA" id="ARBA00007789"/>
    </source>
</evidence>
<dbReference type="GO" id="GO:0005829">
    <property type="term" value="C:cytosol"/>
    <property type="evidence" value="ECO:0007669"/>
    <property type="project" value="TreeGrafter"/>
</dbReference>
<comment type="caution">
    <text evidence="3">The sequence shown here is derived from an EMBL/GenBank/DDBJ whole genome shotgun (WGS) entry which is preliminary data.</text>
</comment>
<organism evidence="3 4">
    <name type="scientific">Falsibacillus pallidus</name>
    <dbReference type="NCBI Taxonomy" id="493781"/>
    <lineage>
        <taxon>Bacteria</taxon>
        <taxon>Bacillati</taxon>
        <taxon>Bacillota</taxon>
        <taxon>Bacilli</taxon>
        <taxon>Bacillales</taxon>
        <taxon>Bacillaceae</taxon>
        <taxon>Falsibacillus</taxon>
    </lineage>
</organism>
<dbReference type="RefSeq" id="WP_114744687.1">
    <property type="nucleotide sequence ID" value="NZ_QQAY01000002.1"/>
</dbReference>
<comment type="similarity">
    <text evidence="1">To bacterial alkanal monooxygenase alpha and beta chains.</text>
</comment>
<evidence type="ECO:0000259" key="2">
    <source>
        <dbReference type="Pfam" id="PF00296"/>
    </source>
</evidence>
<name>A0A370GVD9_9BACI</name>
<dbReference type="PANTHER" id="PTHR30137">
    <property type="entry name" value="LUCIFERASE-LIKE MONOOXYGENASE"/>
    <property type="match status" value="1"/>
</dbReference>
<dbReference type="OrthoDB" id="9780518at2"/>
<dbReference type="Proteomes" id="UP000255326">
    <property type="component" value="Unassembled WGS sequence"/>
</dbReference>
<dbReference type="Gene3D" id="3.20.20.30">
    <property type="entry name" value="Luciferase-like domain"/>
    <property type="match status" value="1"/>
</dbReference>
<accession>A0A370GVD9</accession>
<dbReference type="InterPro" id="IPR050766">
    <property type="entry name" value="Bact_Lucif_Oxidored"/>
</dbReference>
<reference evidence="3 4" key="1">
    <citation type="submission" date="2018-07" db="EMBL/GenBank/DDBJ databases">
        <title>Genomic Encyclopedia of Type Strains, Phase IV (KMG-IV): sequencing the most valuable type-strain genomes for metagenomic binning, comparative biology and taxonomic classification.</title>
        <authorList>
            <person name="Goeker M."/>
        </authorList>
    </citation>
    <scope>NUCLEOTIDE SEQUENCE [LARGE SCALE GENOMIC DNA]</scope>
    <source>
        <strain evidence="3 4">DSM 25281</strain>
    </source>
</reference>
<feature type="domain" description="Luciferase-like" evidence="2">
    <location>
        <begin position="1"/>
        <end position="295"/>
    </location>
</feature>
<dbReference type="PANTHER" id="PTHR30137:SF20">
    <property type="entry name" value="N-ACETYL-S-ALKYLCYSTEINE MONOOXYGENASE"/>
    <property type="match status" value="1"/>
</dbReference>
<evidence type="ECO:0000313" key="4">
    <source>
        <dbReference type="Proteomes" id="UP000255326"/>
    </source>
</evidence>
<sequence>MKLSILDQSPISSNQSAQDALIESMKLAQAGERLGYNRYWMAEHHDLPGLACSAPEVVLGFIGAHTSRIRLGTGAVLLPYYKPFKVAEIHHTLGTLFPGRIDVGIGRAPGGSAEASNALSSNFLEGVWNMPKAVKDLVAFLDDAYQTENEHASLSASPVPLEAPVPWLLGTSKKSAALAAENGLAYAFGHFMTDEDGPAIVKSYRKAFKEREKGHQAQSLAAVSAVCAETDEEAEDLALSSIIWAIQKNKGRLPSVEEAKSYPLSKEDEFAIEKMKTKMIIGNPGKVKAQLEDLKRNYQTDEIMIVTNVYSPEDRRKSYELIAKEVLPANRKNA</sequence>
<keyword evidence="4" id="KW-1185">Reference proteome</keyword>
<dbReference type="InterPro" id="IPR019949">
    <property type="entry name" value="CmoO-like"/>
</dbReference>
<dbReference type="EMBL" id="QQAY01000002">
    <property type="protein sequence ID" value="RDI45883.1"/>
    <property type="molecule type" value="Genomic_DNA"/>
</dbReference>
<dbReference type="InterPro" id="IPR011251">
    <property type="entry name" value="Luciferase-like_dom"/>
</dbReference>